<dbReference type="EMBL" id="KN847317">
    <property type="protein sequence ID" value="KIW60078.1"/>
    <property type="molecule type" value="Genomic_DNA"/>
</dbReference>
<evidence type="ECO:0000256" key="3">
    <source>
        <dbReference type="ARBA" id="ARBA00018596"/>
    </source>
</evidence>
<comment type="function">
    <text evidence="6">Accessory subunit of the DNA polymerase alpha complex (also known as the alpha DNA polymerase-primase complex) which plays an essential role in the initiation of DNA synthesis.</text>
</comment>
<dbReference type="GO" id="GO:0003677">
    <property type="term" value="F:DNA binding"/>
    <property type="evidence" value="ECO:0007669"/>
    <property type="project" value="InterPro"/>
</dbReference>
<comment type="similarity">
    <text evidence="2 6">Belongs to the DNA polymerase alpha subunit B family.</text>
</comment>
<evidence type="ECO:0000256" key="2">
    <source>
        <dbReference type="ARBA" id="ARBA00007299"/>
    </source>
</evidence>
<reference evidence="10 11" key="1">
    <citation type="submission" date="2015-01" db="EMBL/GenBank/DDBJ databases">
        <title>The Genome Sequence of Exophiala xenobiotica CBS118157.</title>
        <authorList>
            <consortium name="The Broad Institute Genomics Platform"/>
            <person name="Cuomo C."/>
            <person name="de Hoog S."/>
            <person name="Gorbushina A."/>
            <person name="Stielow B."/>
            <person name="Teixiera M."/>
            <person name="Abouelleil A."/>
            <person name="Chapman S.B."/>
            <person name="Priest M."/>
            <person name="Young S.K."/>
            <person name="Wortman J."/>
            <person name="Nusbaum C."/>
            <person name="Birren B."/>
        </authorList>
    </citation>
    <scope>NUCLEOTIDE SEQUENCE [LARGE SCALE GENOMIC DNA]</scope>
    <source>
        <strain evidence="10 11">CBS 118157</strain>
    </source>
</reference>
<evidence type="ECO:0000256" key="5">
    <source>
        <dbReference type="ARBA" id="ARBA00023242"/>
    </source>
</evidence>
<accession>A0A0D2EWG0</accession>
<dbReference type="STRING" id="348802.A0A0D2EWG0"/>
<keyword evidence="4 6" id="KW-0235">DNA replication</keyword>
<dbReference type="HOGENOM" id="CLU_014923_1_0_1"/>
<feature type="region of interest" description="Disordered" evidence="7">
    <location>
        <begin position="121"/>
        <end position="167"/>
    </location>
</feature>
<evidence type="ECO:0000256" key="1">
    <source>
        <dbReference type="ARBA" id="ARBA00004123"/>
    </source>
</evidence>
<dbReference type="Gene3D" id="3.60.21.60">
    <property type="match status" value="2"/>
</dbReference>
<keyword evidence="5 6" id="KW-0539">Nucleus</keyword>
<evidence type="ECO:0000256" key="6">
    <source>
        <dbReference type="PIRNR" id="PIRNR018300"/>
    </source>
</evidence>
<proteinExistence type="inferred from homology"/>
<dbReference type="GeneID" id="25322231"/>
<feature type="domain" description="DNA polymerase alpha/delta/epsilon subunit B" evidence="8">
    <location>
        <begin position="364"/>
        <end position="586"/>
    </location>
</feature>
<dbReference type="InterPro" id="IPR007185">
    <property type="entry name" value="DNA_pol_a/d/e_bsu"/>
</dbReference>
<dbReference type="FunFam" id="3.60.21.60:FF:000005">
    <property type="entry name" value="DNA polymerase alpha subunit B"/>
    <property type="match status" value="1"/>
</dbReference>
<dbReference type="GO" id="GO:0005658">
    <property type="term" value="C:alpha DNA polymerase:primase complex"/>
    <property type="evidence" value="ECO:0007669"/>
    <property type="project" value="TreeGrafter"/>
</dbReference>
<gene>
    <name evidence="10" type="ORF">PV05_00323</name>
</gene>
<dbReference type="GO" id="GO:0006270">
    <property type="term" value="P:DNA replication initiation"/>
    <property type="evidence" value="ECO:0007669"/>
    <property type="project" value="TreeGrafter"/>
</dbReference>
<feature type="region of interest" description="Disordered" evidence="7">
    <location>
        <begin position="72"/>
        <end position="102"/>
    </location>
</feature>
<evidence type="ECO:0000313" key="11">
    <source>
        <dbReference type="Proteomes" id="UP000054342"/>
    </source>
</evidence>
<organism evidence="10 11">
    <name type="scientific">Exophiala xenobiotica</name>
    <dbReference type="NCBI Taxonomy" id="348802"/>
    <lineage>
        <taxon>Eukaryota</taxon>
        <taxon>Fungi</taxon>
        <taxon>Dikarya</taxon>
        <taxon>Ascomycota</taxon>
        <taxon>Pezizomycotina</taxon>
        <taxon>Eurotiomycetes</taxon>
        <taxon>Chaetothyriomycetidae</taxon>
        <taxon>Chaetothyriales</taxon>
        <taxon>Herpotrichiellaceae</taxon>
        <taxon>Exophiala</taxon>
    </lineage>
</organism>
<comment type="subcellular location">
    <subcellularLocation>
        <location evidence="1 6">Nucleus</location>
    </subcellularLocation>
</comment>
<dbReference type="PANTHER" id="PTHR23061">
    <property type="entry name" value="DNA POLYMERASE 2 ALPHA 70 KDA SUBUNIT"/>
    <property type="match status" value="1"/>
</dbReference>
<evidence type="ECO:0000313" key="10">
    <source>
        <dbReference type="EMBL" id="KIW60078.1"/>
    </source>
</evidence>
<dbReference type="InterPro" id="IPR054300">
    <property type="entry name" value="OB_DPOA2"/>
</dbReference>
<dbReference type="Pfam" id="PF04042">
    <property type="entry name" value="DNA_pol_E_B"/>
    <property type="match status" value="1"/>
</dbReference>
<dbReference type="RefSeq" id="XP_013320662.1">
    <property type="nucleotide sequence ID" value="XM_013465208.1"/>
</dbReference>
<dbReference type="InterPro" id="IPR016722">
    <property type="entry name" value="DNA_pol_alpha_bsu"/>
</dbReference>
<dbReference type="PIRSF" id="PIRSF018300">
    <property type="entry name" value="DNA_pol_alph_2"/>
    <property type="match status" value="1"/>
</dbReference>
<evidence type="ECO:0000256" key="4">
    <source>
        <dbReference type="ARBA" id="ARBA00022705"/>
    </source>
</evidence>
<sequence length="650" mass="70634">MTEAKENLNAVFDPAGNGLPPDILGVLESTLRLHSLTAEELFIKWEVYCLKMGSEETKLDLETARMFAKDVQESVERGDSRVQQGNKLAPKSDRKSAVHATPRAVGTGDVFGMLDELTPNALPRRSGSIKRKADFDSPVPKRVSRTDTSRTTPGKAGKLDGSAGVPFSERPNAGQIVETINDHLPQAEAPLAPFSEARLRLISRTDFKKFAYKPMSMRLSDASEILDERIDDFLALVQKHHGLEDSAFGNAAAQSTSEIIAVGRIASDTPEGKLNSASLVLEMSRRMGAGLRVPLKIDALPSYQFFPGQIVAVKGTNASGLYFTVKEVLSIPRLPMPLSTTSEIAAVNERLEVSEDSTAIPLNIMISSGPYTADDNLAFEPFQALCEKAADSMADALILTGPFLDIEHTLLGSGDFDIPETRGLDNEASMAALFKTWISPHLQRLCAAVPSITVIMVPSVRDAVSKHVSWPQERLVKKDLALPKQVTMLPNPCFVSLNETVFAISSQDVLYELSREQVSHGMGGVGSDLLSRLPGCLIEQRHFFPLFPPMARGNGVTKGSGACLDLGYLKLGEWMQVKPDVLVLPSLVTASVKVVDSVMVLNPGQLSKRKAAGTYAQISLQPRVLSEEEKAAKTLPHNVFERARVDVVRI</sequence>
<dbReference type="Proteomes" id="UP000054342">
    <property type="component" value="Unassembled WGS sequence"/>
</dbReference>
<dbReference type="OrthoDB" id="336885at2759"/>
<dbReference type="Pfam" id="PF22062">
    <property type="entry name" value="OB_DPOA2"/>
    <property type="match status" value="1"/>
</dbReference>
<protein>
    <recommendedName>
        <fullName evidence="3 6">DNA polymerase alpha subunit B</fullName>
    </recommendedName>
</protein>
<name>A0A0D2EWG0_9EURO</name>
<dbReference type="PANTHER" id="PTHR23061:SF12">
    <property type="entry name" value="DNA POLYMERASE ALPHA SUBUNIT B"/>
    <property type="match status" value="1"/>
</dbReference>
<evidence type="ECO:0000259" key="9">
    <source>
        <dbReference type="Pfam" id="PF22062"/>
    </source>
</evidence>
<keyword evidence="11" id="KW-1185">Reference proteome</keyword>
<feature type="domain" description="DNA polymerase alpha subunit B OB" evidence="9">
    <location>
        <begin position="223"/>
        <end position="329"/>
    </location>
</feature>
<evidence type="ECO:0000256" key="7">
    <source>
        <dbReference type="SAM" id="MobiDB-lite"/>
    </source>
</evidence>
<evidence type="ECO:0000259" key="8">
    <source>
        <dbReference type="Pfam" id="PF04042"/>
    </source>
</evidence>
<dbReference type="AlphaFoldDB" id="A0A0D2EWG0"/>